<evidence type="ECO:0000313" key="2">
    <source>
        <dbReference type="Proteomes" id="UP000198211"/>
    </source>
</evidence>
<accession>A0A225W0D2</accession>
<organism evidence="1 2">
    <name type="scientific">Phytophthora megakarya</name>
    <dbReference type="NCBI Taxonomy" id="4795"/>
    <lineage>
        <taxon>Eukaryota</taxon>
        <taxon>Sar</taxon>
        <taxon>Stramenopiles</taxon>
        <taxon>Oomycota</taxon>
        <taxon>Peronosporomycetes</taxon>
        <taxon>Peronosporales</taxon>
        <taxon>Peronosporaceae</taxon>
        <taxon>Phytophthora</taxon>
    </lineage>
</organism>
<dbReference type="EMBL" id="NBNE01002242">
    <property type="protein sequence ID" value="OWZ11045.1"/>
    <property type="molecule type" value="Genomic_DNA"/>
</dbReference>
<protein>
    <submittedName>
        <fullName evidence="1">Uncharacterized protein</fullName>
    </submittedName>
</protein>
<sequence>MANAGYGSADKLDCDKCDRVILHSNFTKHKKKCKGIRVHEFRSAIPKRSWVKHRTKRVGDQRSRRTTQSFKRLQGIEGHPREHLGHHATLLAYIYDQVYLLLDSDKRRHMPAQFQEESVWNLLEETCKAFSTNKDTVLNEDGNTVFG</sequence>
<evidence type="ECO:0000313" key="1">
    <source>
        <dbReference type="EMBL" id="OWZ11045.1"/>
    </source>
</evidence>
<dbReference type="AlphaFoldDB" id="A0A225W0D2"/>
<gene>
    <name evidence="1" type="ORF">PHMEG_00015992</name>
</gene>
<keyword evidence="2" id="KW-1185">Reference proteome</keyword>
<comment type="caution">
    <text evidence="1">The sequence shown here is derived from an EMBL/GenBank/DDBJ whole genome shotgun (WGS) entry which is preliminary data.</text>
</comment>
<name>A0A225W0D2_9STRA</name>
<dbReference type="OrthoDB" id="128457at2759"/>
<reference evidence="2" key="1">
    <citation type="submission" date="2017-03" db="EMBL/GenBank/DDBJ databases">
        <title>Phytopthora megakarya and P. palmivora, two closely related causual agents of cacao black pod achieved similar genome size and gene model numbers by different mechanisms.</title>
        <authorList>
            <person name="Ali S."/>
            <person name="Shao J."/>
            <person name="Larry D.J."/>
            <person name="Kronmiller B."/>
            <person name="Shen D."/>
            <person name="Strem M.D."/>
            <person name="Melnick R.L."/>
            <person name="Guiltinan M.J."/>
            <person name="Tyler B.M."/>
            <person name="Meinhardt L.W."/>
            <person name="Bailey B.A."/>
        </authorList>
    </citation>
    <scope>NUCLEOTIDE SEQUENCE [LARGE SCALE GENOMIC DNA]</scope>
    <source>
        <strain evidence="2">zdho120</strain>
    </source>
</reference>
<proteinExistence type="predicted"/>
<dbReference type="Proteomes" id="UP000198211">
    <property type="component" value="Unassembled WGS sequence"/>
</dbReference>